<dbReference type="Proteomes" id="UP000799439">
    <property type="component" value="Unassembled WGS sequence"/>
</dbReference>
<reference evidence="3" key="1">
    <citation type="journal article" date="2020" name="Stud. Mycol.">
        <title>101 Dothideomycetes genomes: a test case for predicting lifestyles and emergence of pathogens.</title>
        <authorList>
            <person name="Haridas S."/>
            <person name="Albert R."/>
            <person name="Binder M."/>
            <person name="Bloem J."/>
            <person name="Labutti K."/>
            <person name="Salamov A."/>
            <person name="Andreopoulos B."/>
            <person name="Baker S."/>
            <person name="Barry K."/>
            <person name="Bills G."/>
            <person name="Bluhm B."/>
            <person name="Cannon C."/>
            <person name="Castanera R."/>
            <person name="Culley D."/>
            <person name="Daum C."/>
            <person name="Ezra D."/>
            <person name="Gonzalez J."/>
            <person name="Henrissat B."/>
            <person name="Kuo A."/>
            <person name="Liang C."/>
            <person name="Lipzen A."/>
            <person name="Lutzoni F."/>
            <person name="Magnuson J."/>
            <person name="Mondo S."/>
            <person name="Nolan M."/>
            <person name="Ohm R."/>
            <person name="Pangilinan J."/>
            <person name="Park H.-J."/>
            <person name="Ramirez L."/>
            <person name="Alfaro M."/>
            <person name="Sun H."/>
            <person name="Tritt A."/>
            <person name="Yoshinaga Y."/>
            <person name="Zwiers L.-H."/>
            <person name="Turgeon B."/>
            <person name="Goodwin S."/>
            <person name="Spatafora J."/>
            <person name="Crous P."/>
            <person name="Grigoriev I."/>
        </authorList>
    </citation>
    <scope>NUCLEOTIDE SEQUENCE</scope>
    <source>
        <strain evidence="3">CBS 260.36</strain>
    </source>
</reference>
<dbReference type="OrthoDB" id="5086500at2759"/>
<feature type="signal peptide" evidence="2">
    <location>
        <begin position="1"/>
        <end position="21"/>
    </location>
</feature>
<dbReference type="EMBL" id="ML996085">
    <property type="protein sequence ID" value="KAF2153613.1"/>
    <property type="molecule type" value="Genomic_DNA"/>
</dbReference>
<sequence length="337" mass="35938">MRLGSLFRAILASPAFLPVAANLFFKRDSWGPAVGIGPAQYTILTTETTLYPGPVPANQTGLLWVWLGISNGTGDLIQSIVGSTPPGQSECGNAAYADETWCITSEVYGNNAAGEPFQFVSDMKTVDTDFENGITFNYTLINKEFWTWHQWGTALECNNNYDGMPCSGTVSPQKYVNSKIVLDGHDINLPDTLVASGGTNYTDMYTSDGGKTWFISKIFIPAMNPNGAAATISTSTSNAKPRSTTATHTNTRSTTASRINSRSIETQATTTSVKSIIRSSSGALKSTTTVSSVRSIIFGKSTTSMKTISSSTKTSKPVMATSMKAVHVPSHTSTGRG</sequence>
<name>A0A9P4MHX8_9PEZI</name>
<evidence type="ECO:0000256" key="1">
    <source>
        <dbReference type="SAM" id="MobiDB-lite"/>
    </source>
</evidence>
<comment type="caution">
    <text evidence="3">The sequence shown here is derived from an EMBL/GenBank/DDBJ whole genome shotgun (WGS) entry which is preliminary data.</text>
</comment>
<evidence type="ECO:0000313" key="4">
    <source>
        <dbReference type="Proteomes" id="UP000799439"/>
    </source>
</evidence>
<protein>
    <submittedName>
        <fullName evidence="3">Uncharacterized protein</fullName>
    </submittedName>
</protein>
<proteinExistence type="predicted"/>
<dbReference type="AlphaFoldDB" id="A0A9P4MHX8"/>
<keyword evidence="2" id="KW-0732">Signal</keyword>
<organism evidence="3 4">
    <name type="scientific">Myriangium duriaei CBS 260.36</name>
    <dbReference type="NCBI Taxonomy" id="1168546"/>
    <lineage>
        <taxon>Eukaryota</taxon>
        <taxon>Fungi</taxon>
        <taxon>Dikarya</taxon>
        <taxon>Ascomycota</taxon>
        <taxon>Pezizomycotina</taxon>
        <taxon>Dothideomycetes</taxon>
        <taxon>Dothideomycetidae</taxon>
        <taxon>Myriangiales</taxon>
        <taxon>Myriangiaceae</taxon>
        <taxon>Myriangium</taxon>
    </lineage>
</organism>
<keyword evidence="4" id="KW-1185">Reference proteome</keyword>
<feature type="region of interest" description="Disordered" evidence="1">
    <location>
        <begin position="233"/>
        <end position="257"/>
    </location>
</feature>
<gene>
    <name evidence="3" type="ORF">K461DRAFT_268160</name>
</gene>
<accession>A0A9P4MHX8</accession>
<evidence type="ECO:0000313" key="3">
    <source>
        <dbReference type="EMBL" id="KAF2153613.1"/>
    </source>
</evidence>
<evidence type="ECO:0000256" key="2">
    <source>
        <dbReference type="SAM" id="SignalP"/>
    </source>
</evidence>
<feature type="chain" id="PRO_5040512227" evidence="2">
    <location>
        <begin position="22"/>
        <end position="337"/>
    </location>
</feature>